<dbReference type="AlphaFoldDB" id="A0A427N986"/>
<evidence type="ECO:0000256" key="3">
    <source>
        <dbReference type="ARBA" id="ARBA00023125"/>
    </source>
</evidence>
<keyword evidence="4" id="KW-0804">Transcription</keyword>
<keyword evidence="3" id="KW-0238">DNA-binding</keyword>
<dbReference type="EMBL" id="RJJT01000001">
    <property type="protein sequence ID" value="RSB86686.1"/>
    <property type="molecule type" value="Genomic_DNA"/>
</dbReference>
<evidence type="ECO:0000256" key="2">
    <source>
        <dbReference type="ARBA" id="ARBA00023015"/>
    </source>
</evidence>
<reference evidence="6 7" key="1">
    <citation type="submission" date="2018-11" db="EMBL/GenBank/DDBJ databases">
        <authorList>
            <person name="Huo Y."/>
        </authorList>
    </citation>
    <scope>NUCLEOTIDE SEQUENCE [LARGE SCALE GENOMIC DNA]</scope>
    <source>
        <strain evidence="6 7">DSM 30132</strain>
    </source>
</reference>
<protein>
    <submittedName>
        <fullName evidence="6">LysR family transcriptional regulator</fullName>
    </submittedName>
</protein>
<evidence type="ECO:0000313" key="7">
    <source>
        <dbReference type="Proteomes" id="UP000277279"/>
    </source>
</evidence>
<dbReference type="SUPFAM" id="SSF53850">
    <property type="entry name" value="Periplasmic binding protein-like II"/>
    <property type="match status" value="1"/>
</dbReference>
<dbReference type="Pfam" id="PF00126">
    <property type="entry name" value="HTH_1"/>
    <property type="match status" value="1"/>
</dbReference>
<dbReference type="SUPFAM" id="SSF46785">
    <property type="entry name" value="Winged helix' DNA-binding domain"/>
    <property type="match status" value="1"/>
</dbReference>
<dbReference type="InterPro" id="IPR005119">
    <property type="entry name" value="LysR_subst-bd"/>
</dbReference>
<dbReference type="Proteomes" id="UP000277279">
    <property type="component" value="Unassembled WGS sequence"/>
</dbReference>
<comment type="caution">
    <text evidence="6">The sequence shown here is derived from an EMBL/GenBank/DDBJ whole genome shotgun (WGS) entry which is preliminary data.</text>
</comment>
<feature type="domain" description="HTH lysR-type" evidence="5">
    <location>
        <begin position="14"/>
        <end position="71"/>
    </location>
</feature>
<dbReference type="GO" id="GO:0003700">
    <property type="term" value="F:DNA-binding transcription factor activity"/>
    <property type="evidence" value="ECO:0007669"/>
    <property type="project" value="InterPro"/>
</dbReference>
<evidence type="ECO:0000256" key="1">
    <source>
        <dbReference type="ARBA" id="ARBA00009437"/>
    </source>
</evidence>
<dbReference type="InterPro" id="IPR058163">
    <property type="entry name" value="LysR-type_TF_proteobact-type"/>
</dbReference>
<organism evidence="6 7">
    <name type="scientific">Rhizobium pisi</name>
    <dbReference type="NCBI Taxonomy" id="574561"/>
    <lineage>
        <taxon>Bacteria</taxon>
        <taxon>Pseudomonadati</taxon>
        <taxon>Pseudomonadota</taxon>
        <taxon>Alphaproteobacteria</taxon>
        <taxon>Hyphomicrobiales</taxon>
        <taxon>Rhizobiaceae</taxon>
        <taxon>Rhizobium/Agrobacterium group</taxon>
        <taxon>Rhizobium</taxon>
    </lineage>
</organism>
<dbReference type="InterPro" id="IPR036390">
    <property type="entry name" value="WH_DNA-bd_sf"/>
</dbReference>
<dbReference type="GO" id="GO:0043565">
    <property type="term" value="F:sequence-specific DNA binding"/>
    <property type="evidence" value="ECO:0007669"/>
    <property type="project" value="TreeGrafter"/>
</dbReference>
<dbReference type="PRINTS" id="PR00039">
    <property type="entry name" value="HTHLYSR"/>
</dbReference>
<dbReference type="Gene3D" id="3.40.190.10">
    <property type="entry name" value="Periplasmic binding protein-like II"/>
    <property type="match status" value="2"/>
</dbReference>
<evidence type="ECO:0000259" key="5">
    <source>
        <dbReference type="PROSITE" id="PS50931"/>
    </source>
</evidence>
<dbReference type="PANTHER" id="PTHR30537">
    <property type="entry name" value="HTH-TYPE TRANSCRIPTIONAL REGULATOR"/>
    <property type="match status" value="1"/>
</dbReference>
<dbReference type="PANTHER" id="PTHR30537:SF26">
    <property type="entry name" value="GLYCINE CLEAVAGE SYSTEM TRANSCRIPTIONAL ACTIVATOR"/>
    <property type="match status" value="1"/>
</dbReference>
<dbReference type="Gene3D" id="1.10.10.10">
    <property type="entry name" value="Winged helix-like DNA-binding domain superfamily/Winged helix DNA-binding domain"/>
    <property type="match status" value="1"/>
</dbReference>
<evidence type="ECO:0000313" key="6">
    <source>
        <dbReference type="EMBL" id="RSB86686.1"/>
    </source>
</evidence>
<name>A0A427N986_9HYPH</name>
<evidence type="ECO:0000256" key="4">
    <source>
        <dbReference type="ARBA" id="ARBA00023163"/>
    </source>
</evidence>
<dbReference type="PROSITE" id="PS50931">
    <property type="entry name" value="HTH_LYSR"/>
    <property type="match status" value="1"/>
</dbReference>
<dbReference type="OrthoDB" id="5526340at2"/>
<gene>
    <name evidence="6" type="ORF">EFD55_01925</name>
</gene>
<dbReference type="Pfam" id="PF03466">
    <property type="entry name" value="LysR_substrate"/>
    <property type="match status" value="1"/>
</dbReference>
<sequence length="304" mass="33323">MECIGCMRPRRFLPSISLLSAFDAVLRTGSTTAAARELDLTQSTVSRLVQNLEQQLGRPLFERHRQKLIPTQAAHAYGRDVSRALDLIQRSSMEFSANPSGGALSLAILPAFGTRWLAPRLGEFLVKHPGITINLATRLKRFNFAAEGFDAAIHFGADDWRDADHMRLFEERLTACISPALLAEHPIASAGDMAGLPLLQLETRPNAWRLWFAAQGSEPAIVTGMLFDQFATMTQAAISGLGVALLPNYLADSEIAEGRLVPVLKRSVPGSGSYWLVWPQSRADYPPLEAFRAWLGAELRSGVS</sequence>
<dbReference type="GO" id="GO:0006351">
    <property type="term" value="P:DNA-templated transcription"/>
    <property type="evidence" value="ECO:0007669"/>
    <property type="project" value="TreeGrafter"/>
</dbReference>
<proteinExistence type="inferred from homology"/>
<comment type="similarity">
    <text evidence="1">Belongs to the LysR transcriptional regulatory family.</text>
</comment>
<accession>A0A427N986</accession>
<dbReference type="InterPro" id="IPR000847">
    <property type="entry name" value="LysR_HTH_N"/>
</dbReference>
<dbReference type="InterPro" id="IPR036388">
    <property type="entry name" value="WH-like_DNA-bd_sf"/>
</dbReference>
<keyword evidence="2" id="KW-0805">Transcription regulation</keyword>